<name>A0A9N7RM49_STRHE</name>
<evidence type="ECO:0000313" key="2">
    <source>
        <dbReference type="Proteomes" id="UP001153555"/>
    </source>
</evidence>
<protein>
    <submittedName>
        <fullName evidence="1">Uncharacterized protein</fullName>
    </submittedName>
</protein>
<dbReference type="EMBL" id="CACSLK010030184">
    <property type="protein sequence ID" value="CAA0837275.1"/>
    <property type="molecule type" value="Genomic_DNA"/>
</dbReference>
<feature type="non-terminal residue" evidence="1">
    <location>
        <position position="1"/>
    </location>
</feature>
<reference evidence="1" key="1">
    <citation type="submission" date="2019-12" db="EMBL/GenBank/DDBJ databases">
        <authorList>
            <person name="Scholes J."/>
        </authorList>
    </citation>
    <scope>NUCLEOTIDE SEQUENCE</scope>
</reference>
<keyword evidence="2" id="KW-1185">Reference proteome</keyword>
<sequence>IAEFPWPPEPTDCGPYKYIKKYLKGVKFQEDELELAMKFLEQVKSSWGYDVDCVPPRWVPTSDFQPMDIDEIKLDSPQMFKILNSTANSVINEINTVAEAK</sequence>
<feature type="non-terminal residue" evidence="1">
    <location>
        <position position="101"/>
    </location>
</feature>
<comment type="caution">
    <text evidence="1">The sequence shown here is derived from an EMBL/GenBank/DDBJ whole genome shotgun (WGS) entry which is preliminary data.</text>
</comment>
<evidence type="ECO:0000313" key="1">
    <source>
        <dbReference type="EMBL" id="CAA0837275.1"/>
    </source>
</evidence>
<dbReference type="OrthoDB" id="925487at2759"/>
<gene>
    <name evidence="1" type="ORF">SHERM_04263</name>
</gene>
<dbReference type="Proteomes" id="UP001153555">
    <property type="component" value="Unassembled WGS sequence"/>
</dbReference>
<proteinExistence type="predicted"/>
<dbReference type="AlphaFoldDB" id="A0A9N7RM49"/>
<organism evidence="1 2">
    <name type="scientific">Striga hermonthica</name>
    <name type="common">Purple witchweed</name>
    <name type="synonym">Buchnera hermonthica</name>
    <dbReference type="NCBI Taxonomy" id="68872"/>
    <lineage>
        <taxon>Eukaryota</taxon>
        <taxon>Viridiplantae</taxon>
        <taxon>Streptophyta</taxon>
        <taxon>Embryophyta</taxon>
        <taxon>Tracheophyta</taxon>
        <taxon>Spermatophyta</taxon>
        <taxon>Magnoliopsida</taxon>
        <taxon>eudicotyledons</taxon>
        <taxon>Gunneridae</taxon>
        <taxon>Pentapetalae</taxon>
        <taxon>asterids</taxon>
        <taxon>lamiids</taxon>
        <taxon>Lamiales</taxon>
        <taxon>Orobanchaceae</taxon>
        <taxon>Buchnereae</taxon>
        <taxon>Striga</taxon>
    </lineage>
</organism>
<accession>A0A9N7RM49</accession>